<evidence type="ECO:0000313" key="5">
    <source>
        <dbReference type="Proteomes" id="UP000252187"/>
    </source>
</evidence>
<sequence length="387" mass="40501">MTDPVVPERTDSGYRSPILTRPGAVNQADTSPDVGVPYHYGDPFGEQRAADSAPVVVDRSHRDVLTIGGGERLTWLEGFVSQHVSEIPDGGGAETLVLDANGRVEHHAVLADVAGTLVVDTEPGRGADLLQFLTKMVFWADATPETADLAVLTLTGAALPATLEAPDGTEVTLPVGDYAGIPLPGGGVARRMPWPLTGSIDLLVPRSELSAWFDAAVAAGARPAGSWAFEALRAAGTTPPRGRLGVDTDEKTIPHELPTWIGDVAQRGAVHLDKGCYRGQETVSRVHNLGRSPRVLVRLQLDGSASDELPVPGAEVRAAGRPVGRVGTVVQHHEDGPVALALLKRSVAVDAALEIDGVVAAVDPDSAPEDTGTQAGREAIRRLRGQA</sequence>
<dbReference type="AlphaFoldDB" id="A0A365PD73"/>
<evidence type="ECO:0000313" key="4">
    <source>
        <dbReference type="EMBL" id="RBA39840.1"/>
    </source>
</evidence>
<feature type="domain" description="CAF17 C-terminal" evidence="3">
    <location>
        <begin position="296"/>
        <end position="367"/>
    </location>
</feature>
<proteinExistence type="predicted"/>
<keyword evidence="1" id="KW-0809">Transit peptide</keyword>
<dbReference type="PIRSF" id="PIRSF006487">
    <property type="entry name" value="GcvT"/>
    <property type="match status" value="1"/>
</dbReference>
<dbReference type="GO" id="GO:0016226">
    <property type="term" value="P:iron-sulfur cluster assembly"/>
    <property type="evidence" value="ECO:0007669"/>
    <property type="project" value="TreeGrafter"/>
</dbReference>
<protein>
    <submittedName>
        <fullName evidence="4">Folate-binding protein</fullName>
    </submittedName>
</protein>
<dbReference type="InterPro" id="IPR017703">
    <property type="entry name" value="YgfZ/GCV_T_CS"/>
</dbReference>
<dbReference type="PANTHER" id="PTHR22602:SF0">
    <property type="entry name" value="TRANSFERASE CAF17, MITOCHONDRIAL-RELATED"/>
    <property type="match status" value="1"/>
</dbReference>
<evidence type="ECO:0000256" key="1">
    <source>
        <dbReference type="ARBA" id="ARBA00022946"/>
    </source>
</evidence>
<evidence type="ECO:0000256" key="2">
    <source>
        <dbReference type="SAM" id="MobiDB-lite"/>
    </source>
</evidence>
<dbReference type="InterPro" id="IPR045179">
    <property type="entry name" value="YgfZ/GcvT"/>
</dbReference>
<comment type="caution">
    <text evidence="4">The sequence shown here is derived from an EMBL/GenBank/DDBJ whole genome shotgun (WGS) entry which is preliminary data.</text>
</comment>
<dbReference type="Gene3D" id="3.30.1360.120">
    <property type="entry name" value="Probable tRNA modification gtpase trme, domain 1"/>
    <property type="match status" value="1"/>
</dbReference>
<feature type="compositionally biased region" description="Basic and acidic residues" evidence="2">
    <location>
        <begin position="1"/>
        <end position="12"/>
    </location>
</feature>
<feature type="region of interest" description="Disordered" evidence="2">
    <location>
        <begin position="1"/>
        <end position="32"/>
    </location>
</feature>
<dbReference type="Proteomes" id="UP000252187">
    <property type="component" value="Unassembled WGS sequence"/>
</dbReference>
<evidence type="ECO:0000259" key="3">
    <source>
        <dbReference type="Pfam" id="PF25455"/>
    </source>
</evidence>
<dbReference type="PANTHER" id="PTHR22602">
    <property type="entry name" value="TRANSFERASE CAF17, MITOCHONDRIAL-RELATED"/>
    <property type="match status" value="1"/>
</dbReference>
<dbReference type="Pfam" id="PF25455">
    <property type="entry name" value="Beta-barrel_CAF17_C"/>
    <property type="match status" value="1"/>
</dbReference>
<organism evidence="4 5">
    <name type="scientific">Dietzia maris</name>
    <dbReference type="NCBI Taxonomy" id="37915"/>
    <lineage>
        <taxon>Bacteria</taxon>
        <taxon>Bacillati</taxon>
        <taxon>Actinomycetota</taxon>
        <taxon>Actinomycetes</taxon>
        <taxon>Mycobacteriales</taxon>
        <taxon>Dietziaceae</taxon>
        <taxon>Dietzia</taxon>
    </lineage>
</organism>
<name>A0A365PD73_9ACTN</name>
<reference evidence="4 5" key="1">
    <citation type="submission" date="2018-06" db="EMBL/GenBank/DDBJ databases">
        <title>Whole genome sequencing of four bacterial strains from South Shetland trench revealing bio-synthetic gene clusters.</title>
        <authorList>
            <person name="Abdel-Mageed W.M."/>
            <person name="Lehri B."/>
            <person name="Jarmusch S.A."/>
            <person name="Miranda K."/>
            <person name="Goodfellow M."/>
            <person name="Jaspars M."/>
            <person name="Karlyshev A.V."/>
        </authorList>
    </citation>
    <scope>NUCLEOTIDE SEQUENCE [LARGE SCALE GENOMIC DNA]</scope>
    <source>
        <strain evidence="4 5">SST1</strain>
    </source>
</reference>
<dbReference type="InterPro" id="IPR027266">
    <property type="entry name" value="TrmE/GcvT-like"/>
</dbReference>
<dbReference type="EMBL" id="QNTT01000004">
    <property type="protein sequence ID" value="RBA39840.1"/>
    <property type="molecule type" value="Genomic_DNA"/>
</dbReference>
<dbReference type="NCBIfam" id="TIGR03317">
    <property type="entry name" value="ygfZ_signature"/>
    <property type="match status" value="1"/>
</dbReference>
<gene>
    <name evidence="4" type="ORF">DQ226_02880</name>
</gene>
<dbReference type="SUPFAM" id="SSF103025">
    <property type="entry name" value="Folate-binding domain"/>
    <property type="match status" value="1"/>
</dbReference>
<accession>A0A365PD73</accession>
<dbReference type="InterPro" id="IPR057460">
    <property type="entry name" value="CAF17_C"/>
</dbReference>